<keyword evidence="1" id="KW-1133">Transmembrane helix</keyword>
<comment type="caution">
    <text evidence="2">The sequence shown here is derived from an EMBL/GenBank/DDBJ whole genome shotgun (WGS) entry which is preliminary data.</text>
</comment>
<proteinExistence type="predicted"/>
<sequence length="111" mass="12423">MTAKKRSVKAPFAILECVFALKLIWHQNLLQVCHCNVPVHMTAEYCVRPLSVCMENASVLLLLLHGNLIALWLHLFIYNVLIIVHVKANVQELTVDPKNVLLGSANVEGLL</sequence>
<evidence type="ECO:0000313" key="3">
    <source>
        <dbReference type="Proteomes" id="UP001279734"/>
    </source>
</evidence>
<keyword evidence="3" id="KW-1185">Reference proteome</keyword>
<dbReference type="EMBL" id="BSYO01000003">
    <property type="protein sequence ID" value="GMH01696.1"/>
    <property type="molecule type" value="Genomic_DNA"/>
</dbReference>
<evidence type="ECO:0000313" key="2">
    <source>
        <dbReference type="EMBL" id="GMH01696.1"/>
    </source>
</evidence>
<gene>
    <name evidence="2" type="ORF">Nepgr_003535</name>
</gene>
<dbReference type="AlphaFoldDB" id="A0AAD3XE23"/>
<organism evidence="2 3">
    <name type="scientific">Nepenthes gracilis</name>
    <name type="common">Slender pitcher plant</name>
    <dbReference type="NCBI Taxonomy" id="150966"/>
    <lineage>
        <taxon>Eukaryota</taxon>
        <taxon>Viridiplantae</taxon>
        <taxon>Streptophyta</taxon>
        <taxon>Embryophyta</taxon>
        <taxon>Tracheophyta</taxon>
        <taxon>Spermatophyta</taxon>
        <taxon>Magnoliopsida</taxon>
        <taxon>eudicotyledons</taxon>
        <taxon>Gunneridae</taxon>
        <taxon>Pentapetalae</taxon>
        <taxon>Caryophyllales</taxon>
        <taxon>Nepenthaceae</taxon>
        <taxon>Nepenthes</taxon>
    </lineage>
</organism>
<dbReference type="Proteomes" id="UP001279734">
    <property type="component" value="Unassembled WGS sequence"/>
</dbReference>
<accession>A0AAD3XE23</accession>
<reference evidence="2" key="1">
    <citation type="submission" date="2023-05" db="EMBL/GenBank/DDBJ databases">
        <title>Nepenthes gracilis genome sequencing.</title>
        <authorList>
            <person name="Fukushima K."/>
        </authorList>
    </citation>
    <scope>NUCLEOTIDE SEQUENCE</scope>
    <source>
        <strain evidence="2">SING2019-196</strain>
    </source>
</reference>
<keyword evidence="1" id="KW-0812">Transmembrane</keyword>
<feature type="transmembrane region" description="Helical" evidence="1">
    <location>
        <begin position="59"/>
        <end position="84"/>
    </location>
</feature>
<name>A0AAD3XE23_NEPGR</name>
<evidence type="ECO:0000256" key="1">
    <source>
        <dbReference type="SAM" id="Phobius"/>
    </source>
</evidence>
<protein>
    <submittedName>
        <fullName evidence="2">Uncharacterized protein</fullName>
    </submittedName>
</protein>
<keyword evidence="1" id="KW-0472">Membrane</keyword>